<evidence type="ECO:0000313" key="3">
    <source>
        <dbReference type="Proteomes" id="UP000235005"/>
    </source>
</evidence>
<dbReference type="Gene3D" id="2.40.260.10">
    <property type="entry name" value="Sortase"/>
    <property type="match status" value="1"/>
</dbReference>
<dbReference type="GO" id="GO:0016787">
    <property type="term" value="F:hydrolase activity"/>
    <property type="evidence" value="ECO:0007669"/>
    <property type="project" value="UniProtKB-KW"/>
</dbReference>
<dbReference type="InterPro" id="IPR022445">
    <property type="entry name" value="Sortase_proteobact_type"/>
</dbReference>
<gene>
    <name evidence="2" type="ORF">C0039_20435</name>
</gene>
<accession>A0A2N5WWR9</accession>
<dbReference type="AlphaFoldDB" id="A0A2N5WWR9"/>
<dbReference type="EMBL" id="PKUS01000052">
    <property type="protein sequence ID" value="PLW66678.1"/>
    <property type="molecule type" value="Genomic_DNA"/>
</dbReference>
<evidence type="ECO:0000313" key="2">
    <source>
        <dbReference type="EMBL" id="PLW66678.1"/>
    </source>
</evidence>
<dbReference type="NCBIfam" id="TIGR03784">
    <property type="entry name" value="marine_sortase"/>
    <property type="match status" value="1"/>
</dbReference>
<dbReference type="SUPFAM" id="SSF63817">
    <property type="entry name" value="Sortase"/>
    <property type="match status" value="1"/>
</dbReference>
<comment type="caution">
    <text evidence="2">The sequence shown here is derived from an EMBL/GenBank/DDBJ whole genome shotgun (WGS) entry which is preliminary data.</text>
</comment>
<name>A0A2N5WWR9_9GAMM</name>
<keyword evidence="3" id="KW-1185">Reference proteome</keyword>
<proteinExistence type="predicted"/>
<evidence type="ECO:0000256" key="1">
    <source>
        <dbReference type="ARBA" id="ARBA00022801"/>
    </source>
</evidence>
<dbReference type="Proteomes" id="UP000235005">
    <property type="component" value="Unassembled WGS sequence"/>
</dbReference>
<dbReference type="NCBIfam" id="TIGR01076">
    <property type="entry name" value="sortase_fam"/>
    <property type="match status" value="1"/>
</dbReference>
<reference evidence="2 3" key="1">
    <citation type="submission" date="2018-01" db="EMBL/GenBank/DDBJ databases">
        <title>The draft genome sequence of Halioglobus lutimaris HF004.</title>
        <authorList>
            <person name="Du Z.-J."/>
            <person name="Shi M.-J."/>
        </authorList>
    </citation>
    <scope>NUCLEOTIDE SEQUENCE [LARGE SCALE GENOMIC DNA]</scope>
    <source>
        <strain evidence="2 3">HF004</strain>
    </source>
</reference>
<dbReference type="InterPro" id="IPR041999">
    <property type="entry name" value="Sortase_D_1"/>
</dbReference>
<dbReference type="RefSeq" id="WP_101519156.1">
    <property type="nucleotide sequence ID" value="NZ_PKUS01000052.1"/>
</dbReference>
<dbReference type="CDD" id="cd05828">
    <property type="entry name" value="Sortase_D_1"/>
    <property type="match status" value="1"/>
</dbReference>
<organism evidence="2 3">
    <name type="scientific">Pseudohalioglobus lutimaris</name>
    <dbReference type="NCBI Taxonomy" id="1737061"/>
    <lineage>
        <taxon>Bacteria</taxon>
        <taxon>Pseudomonadati</taxon>
        <taxon>Pseudomonadota</taxon>
        <taxon>Gammaproteobacteria</taxon>
        <taxon>Cellvibrionales</taxon>
        <taxon>Halieaceae</taxon>
        <taxon>Pseudohalioglobus</taxon>
    </lineage>
</organism>
<dbReference type="Pfam" id="PF04203">
    <property type="entry name" value="Sortase"/>
    <property type="match status" value="1"/>
</dbReference>
<sequence length="204" mass="22007">MPRPLFSLLVAVSLAVSLHQFGLAALIHAKAWLAPILVQQAWEKSLAGHGRSVKPWPWADTWPVARLVVPSLGVTRYVLYGDSGHALAFGPGHDSGSAPIGSEGVAVVGGHRDTHFAFLRRLRQGLLVEVELPDRRRRRYQVVETSVVDSSQGLLPVTHSGEQLLLVTCYPFGAINAAGPMRLVVRMAPAENGDGSRLSSDLRA</sequence>
<keyword evidence="1" id="KW-0378">Hydrolase</keyword>
<protein>
    <submittedName>
        <fullName evidence="2">Class GN sortase</fullName>
    </submittedName>
</protein>
<dbReference type="OrthoDB" id="9790661at2"/>
<dbReference type="InterPro" id="IPR005754">
    <property type="entry name" value="Sortase"/>
</dbReference>
<dbReference type="InterPro" id="IPR023365">
    <property type="entry name" value="Sortase_dom-sf"/>
</dbReference>